<dbReference type="KEGG" id="pfaa:MM59RIKEN_24010"/>
<organism evidence="4 5">
    <name type="scientific">Pusillibacter faecalis</name>
    <dbReference type="NCBI Taxonomy" id="2714358"/>
    <lineage>
        <taxon>Bacteria</taxon>
        <taxon>Bacillati</taxon>
        <taxon>Bacillota</taxon>
        <taxon>Clostridia</taxon>
        <taxon>Eubacteriales</taxon>
        <taxon>Oscillospiraceae</taxon>
        <taxon>Pusillibacter</taxon>
    </lineage>
</organism>
<dbReference type="SMART" id="SM00646">
    <property type="entry name" value="Ami_3"/>
    <property type="match status" value="1"/>
</dbReference>
<gene>
    <name evidence="4" type="ORF">MM59RIKEN_24010</name>
</gene>
<reference evidence="4" key="1">
    <citation type="submission" date="2020-09" db="EMBL/GenBank/DDBJ databases">
        <title>New species isolated from human feces.</title>
        <authorList>
            <person name="Kitahara M."/>
            <person name="Shigeno Y."/>
            <person name="Shime M."/>
            <person name="Matsumoto Y."/>
            <person name="Nakamura S."/>
            <person name="Motooka D."/>
            <person name="Fukuoka S."/>
            <person name="Nishikawa H."/>
            <person name="Benno Y."/>
        </authorList>
    </citation>
    <scope>NUCLEOTIDE SEQUENCE</scope>
    <source>
        <strain evidence="4">MM59</strain>
    </source>
</reference>
<dbReference type="CDD" id="cd02696">
    <property type="entry name" value="MurNAc-LAA"/>
    <property type="match status" value="1"/>
</dbReference>
<dbReference type="GO" id="GO:0008745">
    <property type="term" value="F:N-acetylmuramoyl-L-alanine amidase activity"/>
    <property type="evidence" value="ECO:0007669"/>
    <property type="project" value="InterPro"/>
</dbReference>
<dbReference type="SUPFAM" id="SSF53187">
    <property type="entry name" value="Zn-dependent exopeptidases"/>
    <property type="match status" value="1"/>
</dbReference>
<dbReference type="PANTHER" id="PTHR30404">
    <property type="entry name" value="N-ACETYLMURAMOYL-L-ALANINE AMIDASE"/>
    <property type="match status" value="1"/>
</dbReference>
<sequence length="244" mass="26807">MSEMKKVCLDPGHDAGNLANKSPDGTYYEHEFCLDMGKRIQALLERHGVAVTMTRTDGKEVSLAKRCEIANGIPGLNLFVSLHSNAAGSGGWSSASGWSEYIYGPGGDREKAAQDILAAVKAAGITVRSTPIVYDPGLYVLKHTVAPAVLLEQGFHTNQGDVANLKDAAYRRRLAEAEAKGILTYLGIPWKEDTANTDFERAIQWVRENGIMLGNTDGDMMLDQPVTRKQFAVMLYRYHEKFGR</sequence>
<dbReference type="AlphaFoldDB" id="A0A810QG75"/>
<dbReference type="GO" id="GO:0009253">
    <property type="term" value="P:peptidoglycan catabolic process"/>
    <property type="evidence" value="ECO:0007669"/>
    <property type="project" value="InterPro"/>
</dbReference>
<dbReference type="GO" id="GO:0030288">
    <property type="term" value="C:outer membrane-bounded periplasmic space"/>
    <property type="evidence" value="ECO:0007669"/>
    <property type="project" value="TreeGrafter"/>
</dbReference>
<protein>
    <recommendedName>
        <fullName evidence="3">SLH domain-containing protein</fullName>
    </recommendedName>
</protein>
<name>A0A810QG75_9FIRM</name>
<proteinExistence type="predicted"/>
<accession>A0A810QG75</accession>
<keyword evidence="2" id="KW-0378">Hydrolase</keyword>
<keyword evidence="1" id="KW-0677">Repeat</keyword>
<dbReference type="InterPro" id="IPR001119">
    <property type="entry name" value="SLH_dom"/>
</dbReference>
<evidence type="ECO:0000256" key="2">
    <source>
        <dbReference type="ARBA" id="ARBA00022801"/>
    </source>
</evidence>
<dbReference type="PANTHER" id="PTHR30404:SF0">
    <property type="entry name" value="N-ACETYLMURAMOYL-L-ALANINE AMIDASE AMIC"/>
    <property type="match status" value="1"/>
</dbReference>
<dbReference type="Gene3D" id="3.40.630.40">
    <property type="entry name" value="Zn-dependent exopeptidases"/>
    <property type="match status" value="1"/>
</dbReference>
<dbReference type="InterPro" id="IPR002508">
    <property type="entry name" value="MurNAc-LAA_cat"/>
</dbReference>
<dbReference type="Proteomes" id="UP000679848">
    <property type="component" value="Chromosome"/>
</dbReference>
<evidence type="ECO:0000313" key="5">
    <source>
        <dbReference type="Proteomes" id="UP000679848"/>
    </source>
</evidence>
<evidence type="ECO:0000313" key="4">
    <source>
        <dbReference type="EMBL" id="BCK85082.1"/>
    </source>
</evidence>
<evidence type="ECO:0000259" key="3">
    <source>
        <dbReference type="PROSITE" id="PS51272"/>
    </source>
</evidence>
<feature type="domain" description="SLH" evidence="3">
    <location>
        <begin position="186"/>
        <end position="244"/>
    </location>
</feature>
<evidence type="ECO:0000256" key="1">
    <source>
        <dbReference type="ARBA" id="ARBA00022737"/>
    </source>
</evidence>
<dbReference type="InterPro" id="IPR050695">
    <property type="entry name" value="N-acetylmuramoyl_amidase_3"/>
</dbReference>
<dbReference type="PROSITE" id="PS51272">
    <property type="entry name" value="SLH"/>
    <property type="match status" value="1"/>
</dbReference>
<dbReference type="Pfam" id="PF01520">
    <property type="entry name" value="Amidase_3"/>
    <property type="match status" value="1"/>
</dbReference>
<dbReference type="EMBL" id="AP023420">
    <property type="protein sequence ID" value="BCK85082.1"/>
    <property type="molecule type" value="Genomic_DNA"/>
</dbReference>
<keyword evidence="5" id="KW-1185">Reference proteome</keyword>